<dbReference type="Proteomes" id="UP000886501">
    <property type="component" value="Unassembled WGS sequence"/>
</dbReference>
<protein>
    <submittedName>
        <fullName evidence="1">NAD(P)-binding protein</fullName>
    </submittedName>
</protein>
<comment type="caution">
    <text evidence="1">The sequence shown here is derived from an EMBL/GenBank/DDBJ whole genome shotgun (WGS) entry which is preliminary data.</text>
</comment>
<proteinExistence type="predicted"/>
<dbReference type="EMBL" id="MU118218">
    <property type="protein sequence ID" value="KAF9643484.1"/>
    <property type="molecule type" value="Genomic_DNA"/>
</dbReference>
<keyword evidence="2" id="KW-1185">Reference proteome</keyword>
<evidence type="ECO:0000313" key="2">
    <source>
        <dbReference type="Proteomes" id="UP000886501"/>
    </source>
</evidence>
<gene>
    <name evidence="1" type="ORF">BDM02DRAFT_3104378</name>
</gene>
<accession>A0ACB6Z1V7</accession>
<reference evidence="1" key="1">
    <citation type="submission" date="2019-10" db="EMBL/GenBank/DDBJ databases">
        <authorList>
            <consortium name="DOE Joint Genome Institute"/>
            <person name="Kuo A."/>
            <person name="Miyauchi S."/>
            <person name="Kiss E."/>
            <person name="Drula E."/>
            <person name="Kohler A."/>
            <person name="Sanchez-Garcia M."/>
            <person name="Andreopoulos B."/>
            <person name="Barry K.W."/>
            <person name="Bonito G."/>
            <person name="Buee M."/>
            <person name="Carver A."/>
            <person name="Chen C."/>
            <person name="Cichocki N."/>
            <person name="Clum A."/>
            <person name="Culley D."/>
            <person name="Crous P.W."/>
            <person name="Fauchery L."/>
            <person name="Girlanda M."/>
            <person name="Hayes R."/>
            <person name="Keri Z."/>
            <person name="Labutti K."/>
            <person name="Lipzen A."/>
            <person name="Lombard V."/>
            <person name="Magnuson J."/>
            <person name="Maillard F."/>
            <person name="Morin E."/>
            <person name="Murat C."/>
            <person name="Nolan M."/>
            <person name="Ohm R."/>
            <person name="Pangilinan J."/>
            <person name="Pereira M."/>
            <person name="Perotto S."/>
            <person name="Peter M."/>
            <person name="Riley R."/>
            <person name="Sitrit Y."/>
            <person name="Stielow B."/>
            <person name="Szollosi G."/>
            <person name="Zifcakova L."/>
            <person name="Stursova M."/>
            <person name="Spatafora J.W."/>
            <person name="Tedersoo L."/>
            <person name="Vaario L.-M."/>
            <person name="Yamada A."/>
            <person name="Yan M."/>
            <person name="Wang P."/>
            <person name="Xu J."/>
            <person name="Bruns T."/>
            <person name="Baldrian P."/>
            <person name="Vilgalys R."/>
            <person name="Henrissat B."/>
            <person name="Grigoriev I.V."/>
            <person name="Hibbett D."/>
            <person name="Nagy L.G."/>
            <person name="Martin F.M."/>
        </authorList>
    </citation>
    <scope>NUCLEOTIDE SEQUENCE</scope>
    <source>
        <strain evidence="1">P2</strain>
    </source>
</reference>
<sequence length="315" mass="35573">MAPFSTILRQFYPPTPEWSVDKIPDLSGKVFIVTGGNAGIGKETCKQLLLKNAKVYLAARSESKAQAALGEIDKETGKKAIFHKLDLGDLNAVKKSAQEFLEKEAKLNVLIANAGVMIPPVDQLTVQEFDLQFGTNVLGYLLFIRLLYPLLVSNTTPTDPSRIVWVASSMQYYFNPPIKYDWITDTEVRRKQDPWSLYSQSKFATVQLVYALQRELGDKDGVVMFSLDPGNIKSDLQRHNRSSVVSAMFRFILWPVELGAVTQLYAATQSSALQYKGGYFRPWARVGEPHEATKDQAEQKKLWDYCHETLKPWLS</sequence>
<name>A0ACB6Z1V7_THEGA</name>
<organism evidence="1 2">
    <name type="scientific">Thelephora ganbajun</name>
    <name type="common">Ganba fungus</name>
    <dbReference type="NCBI Taxonomy" id="370292"/>
    <lineage>
        <taxon>Eukaryota</taxon>
        <taxon>Fungi</taxon>
        <taxon>Dikarya</taxon>
        <taxon>Basidiomycota</taxon>
        <taxon>Agaricomycotina</taxon>
        <taxon>Agaricomycetes</taxon>
        <taxon>Thelephorales</taxon>
        <taxon>Thelephoraceae</taxon>
        <taxon>Thelephora</taxon>
    </lineage>
</organism>
<reference evidence="1" key="2">
    <citation type="journal article" date="2020" name="Nat. Commun.">
        <title>Large-scale genome sequencing of mycorrhizal fungi provides insights into the early evolution of symbiotic traits.</title>
        <authorList>
            <person name="Miyauchi S."/>
            <person name="Kiss E."/>
            <person name="Kuo A."/>
            <person name="Drula E."/>
            <person name="Kohler A."/>
            <person name="Sanchez-Garcia M."/>
            <person name="Morin E."/>
            <person name="Andreopoulos B."/>
            <person name="Barry K.W."/>
            <person name="Bonito G."/>
            <person name="Buee M."/>
            <person name="Carver A."/>
            <person name="Chen C."/>
            <person name="Cichocki N."/>
            <person name="Clum A."/>
            <person name="Culley D."/>
            <person name="Crous P.W."/>
            <person name="Fauchery L."/>
            <person name="Girlanda M."/>
            <person name="Hayes R.D."/>
            <person name="Keri Z."/>
            <person name="LaButti K."/>
            <person name="Lipzen A."/>
            <person name="Lombard V."/>
            <person name="Magnuson J."/>
            <person name="Maillard F."/>
            <person name="Murat C."/>
            <person name="Nolan M."/>
            <person name="Ohm R.A."/>
            <person name="Pangilinan J."/>
            <person name="Pereira M.F."/>
            <person name="Perotto S."/>
            <person name="Peter M."/>
            <person name="Pfister S."/>
            <person name="Riley R."/>
            <person name="Sitrit Y."/>
            <person name="Stielow J.B."/>
            <person name="Szollosi G."/>
            <person name="Zifcakova L."/>
            <person name="Stursova M."/>
            <person name="Spatafora J.W."/>
            <person name="Tedersoo L."/>
            <person name="Vaario L.M."/>
            <person name="Yamada A."/>
            <person name="Yan M."/>
            <person name="Wang P."/>
            <person name="Xu J."/>
            <person name="Bruns T."/>
            <person name="Baldrian P."/>
            <person name="Vilgalys R."/>
            <person name="Dunand C."/>
            <person name="Henrissat B."/>
            <person name="Grigoriev I.V."/>
            <person name="Hibbett D."/>
            <person name="Nagy L.G."/>
            <person name="Martin F.M."/>
        </authorList>
    </citation>
    <scope>NUCLEOTIDE SEQUENCE</scope>
    <source>
        <strain evidence="1">P2</strain>
    </source>
</reference>
<evidence type="ECO:0000313" key="1">
    <source>
        <dbReference type="EMBL" id="KAF9643484.1"/>
    </source>
</evidence>